<protein>
    <submittedName>
        <fullName evidence="12">ABC transporter related protein</fullName>
    </submittedName>
</protein>
<keyword evidence="13" id="KW-1185">Reference proteome</keyword>
<feature type="domain" description="ABC transporter" evidence="10">
    <location>
        <begin position="335"/>
        <end position="569"/>
    </location>
</feature>
<dbReference type="PANTHER" id="PTHR43394">
    <property type="entry name" value="ATP-DEPENDENT PERMEASE MDL1, MITOCHONDRIAL"/>
    <property type="match status" value="1"/>
</dbReference>
<dbReference type="SUPFAM" id="SSF90123">
    <property type="entry name" value="ABC transporter transmembrane region"/>
    <property type="match status" value="1"/>
</dbReference>
<dbReference type="FunFam" id="3.40.50.300:FF:000221">
    <property type="entry name" value="Multidrug ABC transporter ATP-binding protein"/>
    <property type="match status" value="1"/>
</dbReference>
<dbReference type="InterPro" id="IPR036640">
    <property type="entry name" value="ABC1_TM_sf"/>
</dbReference>
<comment type="subcellular location">
    <subcellularLocation>
        <location evidence="1">Cell membrane</location>
        <topology evidence="1">Multi-pass membrane protein</topology>
    </subcellularLocation>
</comment>
<dbReference type="SMART" id="SM00382">
    <property type="entry name" value="AAA"/>
    <property type="match status" value="1"/>
</dbReference>
<dbReference type="PROSITE" id="PS50893">
    <property type="entry name" value="ABC_TRANSPORTER_2"/>
    <property type="match status" value="1"/>
</dbReference>
<dbReference type="InterPro" id="IPR003593">
    <property type="entry name" value="AAA+_ATPase"/>
</dbReference>
<keyword evidence="3" id="KW-1003">Cell membrane</keyword>
<dbReference type="InterPro" id="IPR017871">
    <property type="entry name" value="ABC_transporter-like_CS"/>
</dbReference>
<dbReference type="eggNOG" id="COG1132">
    <property type="taxonomic scope" value="Bacteria"/>
</dbReference>
<keyword evidence="4 9" id="KW-0812">Transmembrane</keyword>
<keyword evidence="5" id="KW-0547">Nucleotide-binding</keyword>
<dbReference type="InterPro" id="IPR027417">
    <property type="entry name" value="P-loop_NTPase"/>
</dbReference>
<dbReference type="HOGENOM" id="CLU_000604_84_3_0"/>
<evidence type="ECO:0000256" key="2">
    <source>
        <dbReference type="ARBA" id="ARBA00022448"/>
    </source>
</evidence>
<feature type="transmembrane region" description="Helical" evidence="9">
    <location>
        <begin position="12"/>
        <end position="31"/>
    </location>
</feature>
<dbReference type="CDD" id="cd18548">
    <property type="entry name" value="ABC_6TM_Tm287_like"/>
    <property type="match status" value="1"/>
</dbReference>
<gene>
    <name evidence="12" type="ordered locus">Tter_2351</name>
</gene>
<organism evidence="12 13">
    <name type="scientific">Thermobaculum terrenum (strain ATCC BAA-798 / CCMEE 7001 / YNP1)</name>
    <dbReference type="NCBI Taxonomy" id="525904"/>
    <lineage>
        <taxon>Bacteria</taxon>
        <taxon>Bacillati</taxon>
        <taxon>Chloroflexota</taxon>
        <taxon>Chloroflexia</taxon>
        <taxon>Candidatus Thermobaculales</taxon>
        <taxon>Candidatus Thermobaculaceae</taxon>
        <taxon>Thermobaculum</taxon>
    </lineage>
</organism>
<evidence type="ECO:0000259" key="11">
    <source>
        <dbReference type="PROSITE" id="PS50929"/>
    </source>
</evidence>
<feature type="transmembrane region" description="Helical" evidence="9">
    <location>
        <begin position="136"/>
        <end position="154"/>
    </location>
</feature>
<evidence type="ECO:0000256" key="9">
    <source>
        <dbReference type="SAM" id="Phobius"/>
    </source>
</evidence>
<dbReference type="PROSITE" id="PS50929">
    <property type="entry name" value="ABC_TM1F"/>
    <property type="match status" value="1"/>
</dbReference>
<evidence type="ECO:0000259" key="10">
    <source>
        <dbReference type="PROSITE" id="PS50893"/>
    </source>
</evidence>
<feature type="transmembrane region" description="Helical" evidence="9">
    <location>
        <begin position="278"/>
        <end position="299"/>
    </location>
</feature>
<sequence>MRSTRKLLRFIRPYWLWALLAPLSMILEVLMDLLQPRLVQQIIDEGILRSDMRTVTHTGLLMVVVAVVGLAGGMACTVFAFLASMGMGADLRAELFRRVQSFSFGNLDRLESGNLITRLTNDVTQIQDVVMMMLRMLWRAPIMLVGGIVMAVITSPRLSLMFLVIMPVLLAVMAVLLRMGYNLFSRVQAMLDRINTVLQENLAGIRLIRAFARRDFEINRFREVNEGFAQANISAIRLISFGMPFMMLMLNGGIVAVVWFGGRWAIGGSLQVGQLVAFVSYLVQSLMSLMMVSMLIVRLSRAEASADRISEVLDERPDLAVATSPVRDVEVQGRVEFQHVTFSYDHSGGDPVLRDISFVAEPGQMIGIIGPTGSGKSTLVSLIPRFYDPTCGRVLLDGVDVREMDEELLRRSVGVALQEAVLFSGTIRDNIRFGRPEASDEEVEWAAKLAQAHDFIMSFPDGYDSVVGQRGVNLSGGQKQRLAIARALLVRPKVLVLDDSTSAVDAETESRIQAALRELRQTRFVVAQRISSVMPADKILVLEDGRIVAQGTHDELMQTSPAYREIYESQMEHGAVVHDAA</sequence>
<evidence type="ECO:0000256" key="5">
    <source>
        <dbReference type="ARBA" id="ARBA00022741"/>
    </source>
</evidence>
<evidence type="ECO:0000256" key="4">
    <source>
        <dbReference type="ARBA" id="ARBA00022692"/>
    </source>
</evidence>
<name>D1CHM9_THET1</name>
<dbReference type="KEGG" id="ttr:Tter_2351"/>
<dbReference type="RefSeq" id="WP_012876281.1">
    <property type="nucleotide sequence ID" value="NC_013526.1"/>
</dbReference>
<dbReference type="Gene3D" id="1.20.1560.10">
    <property type="entry name" value="ABC transporter type 1, transmembrane domain"/>
    <property type="match status" value="1"/>
</dbReference>
<accession>D1CHM9</accession>
<dbReference type="InterPro" id="IPR039421">
    <property type="entry name" value="Type_1_exporter"/>
</dbReference>
<dbReference type="FunFam" id="1.20.1560.10:FF:000040">
    <property type="entry name" value="Multidrug ABC transporter ATP-binding protein"/>
    <property type="match status" value="1"/>
</dbReference>
<dbReference type="PROSITE" id="PS00211">
    <property type="entry name" value="ABC_TRANSPORTER_1"/>
    <property type="match status" value="1"/>
</dbReference>
<keyword evidence="2" id="KW-0813">Transport</keyword>
<dbReference type="SUPFAM" id="SSF52540">
    <property type="entry name" value="P-loop containing nucleoside triphosphate hydrolases"/>
    <property type="match status" value="1"/>
</dbReference>
<dbReference type="Pfam" id="PF00005">
    <property type="entry name" value="ABC_tran"/>
    <property type="match status" value="1"/>
</dbReference>
<evidence type="ECO:0000313" key="12">
    <source>
        <dbReference type="EMBL" id="ACZ43250.1"/>
    </source>
</evidence>
<dbReference type="STRING" id="525904.Tter_2351"/>
<evidence type="ECO:0000256" key="7">
    <source>
        <dbReference type="ARBA" id="ARBA00022989"/>
    </source>
</evidence>
<feature type="transmembrane region" description="Helical" evidence="9">
    <location>
        <begin position="160"/>
        <end position="181"/>
    </location>
</feature>
<evidence type="ECO:0000256" key="8">
    <source>
        <dbReference type="ARBA" id="ARBA00023136"/>
    </source>
</evidence>
<evidence type="ECO:0000256" key="1">
    <source>
        <dbReference type="ARBA" id="ARBA00004651"/>
    </source>
</evidence>
<evidence type="ECO:0000256" key="6">
    <source>
        <dbReference type="ARBA" id="ARBA00022840"/>
    </source>
</evidence>
<feature type="transmembrane region" description="Helical" evidence="9">
    <location>
        <begin position="60"/>
        <end position="82"/>
    </location>
</feature>
<keyword evidence="7 9" id="KW-1133">Transmembrane helix</keyword>
<dbReference type="EMBL" id="CP001826">
    <property type="protein sequence ID" value="ACZ43250.1"/>
    <property type="molecule type" value="Genomic_DNA"/>
</dbReference>
<feature type="transmembrane region" description="Helical" evidence="9">
    <location>
        <begin position="245"/>
        <end position="266"/>
    </location>
</feature>
<keyword evidence="8 9" id="KW-0472">Membrane</keyword>
<dbReference type="Pfam" id="PF00664">
    <property type="entry name" value="ABC_membrane"/>
    <property type="match status" value="1"/>
</dbReference>
<dbReference type="GO" id="GO:0005524">
    <property type="term" value="F:ATP binding"/>
    <property type="evidence" value="ECO:0007669"/>
    <property type="project" value="UniProtKB-KW"/>
</dbReference>
<dbReference type="InterPro" id="IPR011527">
    <property type="entry name" value="ABC1_TM_dom"/>
</dbReference>
<dbReference type="Gene3D" id="3.40.50.300">
    <property type="entry name" value="P-loop containing nucleotide triphosphate hydrolases"/>
    <property type="match status" value="1"/>
</dbReference>
<dbReference type="PANTHER" id="PTHR43394:SF1">
    <property type="entry name" value="ATP-BINDING CASSETTE SUB-FAMILY B MEMBER 10, MITOCHONDRIAL"/>
    <property type="match status" value="1"/>
</dbReference>
<feature type="domain" description="ABC transmembrane type-1" evidence="11">
    <location>
        <begin position="19"/>
        <end position="301"/>
    </location>
</feature>
<proteinExistence type="predicted"/>
<dbReference type="GO" id="GO:0015421">
    <property type="term" value="F:ABC-type oligopeptide transporter activity"/>
    <property type="evidence" value="ECO:0007669"/>
    <property type="project" value="TreeGrafter"/>
</dbReference>
<keyword evidence="6" id="KW-0067">ATP-binding</keyword>
<reference evidence="13" key="1">
    <citation type="journal article" date="2010" name="Stand. Genomic Sci.">
        <title>Complete genome sequence of 'Thermobaculum terrenum' type strain (YNP1).</title>
        <authorList>
            <person name="Kiss H."/>
            <person name="Cleland D."/>
            <person name="Lapidus A."/>
            <person name="Lucas S."/>
            <person name="Glavina Del Rio T."/>
            <person name="Nolan M."/>
            <person name="Tice H."/>
            <person name="Han C."/>
            <person name="Goodwin L."/>
            <person name="Pitluck S."/>
            <person name="Liolios K."/>
            <person name="Ivanova N."/>
            <person name="Mavromatis K."/>
            <person name="Ovchinnikova G."/>
            <person name="Pati A."/>
            <person name="Chen A."/>
            <person name="Palaniappan K."/>
            <person name="Land M."/>
            <person name="Hauser L."/>
            <person name="Chang Y."/>
            <person name="Jeffries C."/>
            <person name="Lu M."/>
            <person name="Brettin T."/>
            <person name="Detter J."/>
            <person name="Goker M."/>
            <person name="Tindall B."/>
            <person name="Beck B."/>
            <person name="McDermott T."/>
            <person name="Woyke T."/>
            <person name="Bristow J."/>
            <person name="Eisen J."/>
            <person name="Markowitz V."/>
            <person name="Hugenholtz P."/>
            <person name="Kyrpides N."/>
            <person name="Klenk H."/>
            <person name="Cheng J."/>
        </authorList>
    </citation>
    <scope>NUCLEOTIDE SEQUENCE [LARGE SCALE GENOMIC DNA]</scope>
    <source>
        <strain evidence="13">ATCC BAA-798 / YNP1</strain>
    </source>
</reference>
<evidence type="ECO:0000313" key="13">
    <source>
        <dbReference type="Proteomes" id="UP000000323"/>
    </source>
</evidence>
<evidence type="ECO:0000256" key="3">
    <source>
        <dbReference type="ARBA" id="ARBA00022475"/>
    </source>
</evidence>
<dbReference type="AlphaFoldDB" id="D1CHM9"/>
<dbReference type="Proteomes" id="UP000000323">
    <property type="component" value="Chromosome 2"/>
</dbReference>
<dbReference type="GO" id="GO:0016887">
    <property type="term" value="F:ATP hydrolysis activity"/>
    <property type="evidence" value="ECO:0007669"/>
    <property type="project" value="InterPro"/>
</dbReference>
<dbReference type="InterPro" id="IPR003439">
    <property type="entry name" value="ABC_transporter-like_ATP-bd"/>
</dbReference>
<dbReference type="GO" id="GO:0005886">
    <property type="term" value="C:plasma membrane"/>
    <property type="evidence" value="ECO:0007669"/>
    <property type="project" value="UniProtKB-SubCell"/>
</dbReference>